<dbReference type="InterPro" id="IPR000472">
    <property type="entry name" value="Activin_recp"/>
</dbReference>
<organism evidence="5 6">
    <name type="scientific">Daphnia galeata</name>
    <dbReference type="NCBI Taxonomy" id="27404"/>
    <lineage>
        <taxon>Eukaryota</taxon>
        <taxon>Metazoa</taxon>
        <taxon>Ecdysozoa</taxon>
        <taxon>Arthropoda</taxon>
        <taxon>Crustacea</taxon>
        <taxon>Branchiopoda</taxon>
        <taxon>Diplostraca</taxon>
        <taxon>Cladocera</taxon>
        <taxon>Anomopoda</taxon>
        <taxon>Daphniidae</taxon>
        <taxon>Daphnia</taxon>
    </lineage>
</organism>
<keyword evidence="3" id="KW-0472">Membrane</keyword>
<feature type="domain" description="Activin types I and II receptor" evidence="4">
    <location>
        <begin position="152"/>
        <end position="231"/>
    </location>
</feature>
<proteinExistence type="predicted"/>
<dbReference type="Gene3D" id="2.10.60.10">
    <property type="entry name" value="CD59"/>
    <property type="match status" value="1"/>
</dbReference>
<reference evidence="5" key="1">
    <citation type="submission" date="2021-11" db="EMBL/GenBank/DDBJ databases">
        <authorList>
            <person name="Schell T."/>
        </authorList>
    </citation>
    <scope>NUCLEOTIDE SEQUENCE</scope>
    <source>
        <strain evidence="5">M5</strain>
    </source>
</reference>
<gene>
    <name evidence="5" type="ORF">DGAL_LOCUS1898</name>
</gene>
<comment type="caution">
    <text evidence="5">The sequence shown here is derived from an EMBL/GenBank/DDBJ whole genome shotgun (WGS) entry which is preliminary data.</text>
</comment>
<dbReference type="GO" id="GO:0016020">
    <property type="term" value="C:membrane"/>
    <property type="evidence" value="ECO:0007669"/>
    <property type="project" value="UniProtKB-SubCell"/>
</dbReference>
<evidence type="ECO:0000256" key="3">
    <source>
        <dbReference type="ARBA" id="ARBA00023136"/>
    </source>
</evidence>
<dbReference type="SUPFAM" id="SSF57302">
    <property type="entry name" value="Snake toxin-like"/>
    <property type="match status" value="1"/>
</dbReference>
<dbReference type="EMBL" id="CAKKLH010000024">
    <property type="protein sequence ID" value="CAH0099740.1"/>
    <property type="molecule type" value="Genomic_DNA"/>
</dbReference>
<evidence type="ECO:0000256" key="1">
    <source>
        <dbReference type="ARBA" id="ARBA00004370"/>
    </source>
</evidence>
<sequence length="346" mass="39591">MKNILMNNTYPIQKKTPRRNRKSISYANFATGSKASRPSEIIIHDRAYIMMSYNLIRIEEDSHQVDRVFGRRLFLQSPTFCRRFLISFKKRRKKTRHLKILFYPTLDHRLSAAQHIPWHRQDDNMKMEVYWWNALFMIVSLVMAESEQDETIQCICTTSICQEMAEPVCTTSGLCYSQYLDRRDGTNPVTKGCVNLKTPLLCENRPPKSASSLRVRWPILLCCRTQMCNKEDLRLQQLTQIDRITGQSEGAAAVETGDNIEGEGATHVTTDRNGHAVLTLNNNNQAHNNHNSLSNPTVMISFYWPSASPAAAFSKGNKFTDVISNRPLDVSIAKLGFRIPLPKHVD</sequence>
<comment type="subcellular location">
    <subcellularLocation>
        <location evidence="1">Membrane</location>
    </subcellularLocation>
</comment>
<dbReference type="InterPro" id="IPR045860">
    <property type="entry name" value="Snake_toxin-like_sf"/>
</dbReference>
<evidence type="ECO:0000313" key="6">
    <source>
        <dbReference type="Proteomes" id="UP000789390"/>
    </source>
</evidence>
<protein>
    <recommendedName>
        <fullName evidence="4">Activin types I and II receptor domain-containing protein</fullName>
    </recommendedName>
</protein>
<dbReference type="GO" id="GO:0004675">
    <property type="term" value="F:transmembrane receptor protein serine/threonine kinase activity"/>
    <property type="evidence" value="ECO:0007669"/>
    <property type="project" value="InterPro"/>
</dbReference>
<dbReference type="AlphaFoldDB" id="A0A8J2WD19"/>
<dbReference type="OrthoDB" id="6412674at2759"/>
<evidence type="ECO:0000313" key="5">
    <source>
        <dbReference type="EMBL" id="CAH0099740.1"/>
    </source>
</evidence>
<keyword evidence="6" id="KW-1185">Reference proteome</keyword>
<evidence type="ECO:0000256" key="2">
    <source>
        <dbReference type="ARBA" id="ARBA00022729"/>
    </source>
</evidence>
<dbReference type="Pfam" id="PF01064">
    <property type="entry name" value="Activin_recp"/>
    <property type="match status" value="1"/>
</dbReference>
<keyword evidence="2" id="KW-0732">Signal</keyword>
<accession>A0A8J2WD19</accession>
<name>A0A8J2WD19_9CRUS</name>
<dbReference type="Proteomes" id="UP000789390">
    <property type="component" value="Unassembled WGS sequence"/>
</dbReference>
<evidence type="ECO:0000259" key="4">
    <source>
        <dbReference type="Pfam" id="PF01064"/>
    </source>
</evidence>